<name>A0A7J0F3M0_9ERIC</name>
<evidence type="ECO:0000313" key="1">
    <source>
        <dbReference type="EMBL" id="GFY93006.1"/>
    </source>
</evidence>
<gene>
    <name evidence="1" type="ORF">Acr_08g0014020</name>
</gene>
<sequence length="456" mass="51913">MPGDRGGTQGGPSSRAIEIIELKCLASENLHHIEHKGVKICEKRLTFNRELLSAHRVVRGSADLERVQHPQSDPLVVQLRIGGYDVKRILVDTVDIPSPYNAIMGRDWLHRMKGVTSIVHQVAAKQYYLATISSKAVMKEVQMVEEDIEVLEDVGRDPEAKVIEELVRSELDKPGVPKQNQSKPLREEDHDLQNALSELQLLNRSTEVDLGPPMENDTIESEDPPLRCRDALAALASVFQGEIDKMVIVDIVSVLSIEEMQEPVFVNTELGPSWMDPIVNYLRIDKLPDDKREVHKLRIKAVRFWISPSGNLYKRSYQGPYLLCVYPSLVEDVLYKIYEGICGLHSRGRSLAHQTLLQGYWWPYLQKDAQVSLPTIRTGAYDTTHNNELARDLDLAEKRRDNTVIRMADYQKQLAKSFNQKVQRREFAIGDLILKKVVRNTKDPIDGPTWETLQDS</sequence>
<dbReference type="EMBL" id="BJWL01000008">
    <property type="protein sequence ID" value="GFY93006.1"/>
    <property type="molecule type" value="Genomic_DNA"/>
</dbReference>
<evidence type="ECO:0000313" key="2">
    <source>
        <dbReference type="Proteomes" id="UP000585474"/>
    </source>
</evidence>
<reference evidence="1 2" key="1">
    <citation type="submission" date="2019-07" db="EMBL/GenBank/DDBJ databases">
        <title>De Novo Assembly of kiwifruit Actinidia rufa.</title>
        <authorList>
            <person name="Sugita-Konishi S."/>
            <person name="Sato K."/>
            <person name="Mori E."/>
            <person name="Abe Y."/>
            <person name="Kisaki G."/>
            <person name="Hamano K."/>
            <person name="Suezawa K."/>
            <person name="Otani M."/>
            <person name="Fukuda T."/>
            <person name="Manabe T."/>
            <person name="Gomi K."/>
            <person name="Tabuchi M."/>
            <person name="Akimitsu K."/>
            <person name="Kataoka I."/>
        </authorList>
    </citation>
    <scope>NUCLEOTIDE SEQUENCE [LARGE SCALE GENOMIC DNA]</scope>
    <source>
        <strain evidence="2">cv. Fuchu</strain>
    </source>
</reference>
<protein>
    <recommendedName>
        <fullName evidence="3">Integrase zinc-binding domain-containing protein</fullName>
    </recommendedName>
</protein>
<proteinExistence type="predicted"/>
<evidence type="ECO:0008006" key="3">
    <source>
        <dbReference type="Google" id="ProtNLM"/>
    </source>
</evidence>
<dbReference type="AlphaFoldDB" id="A0A7J0F3M0"/>
<dbReference type="PANTHER" id="PTHR48475">
    <property type="entry name" value="RIBONUCLEASE H"/>
    <property type="match status" value="1"/>
</dbReference>
<dbReference type="Proteomes" id="UP000585474">
    <property type="component" value="Unassembled WGS sequence"/>
</dbReference>
<dbReference type="PANTHER" id="PTHR48475:SF2">
    <property type="entry name" value="RIBONUCLEASE H"/>
    <property type="match status" value="1"/>
</dbReference>
<keyword evidence="2" id="KW-1185">Reference proteome</keyword>
<organism evidence="1 2">
    <name type="scientific">Actinidia rufa</name>
    <dbReference type="NCBI Taxonomy" id="165716"/>
    <lineage>
        <taxon>Eukaryota</taxon>
        <taxon>Viridiplantae</taxon>
        <taxon>Streptophyta</taxon>
        <taxon>Embryophyta</taxon>
        <taxon>Tracheophyta</taxon>
        <taxon>Spermatophyta</taxon>
        <taxon>Magnoliopsida</taxon>
        <taxon>eudicotyledons</taxon>
        <taxon>Gunneridae</taxon>
        <taxon>Pentapetalae</taxon>
        <taxon>asterids</taxon>
        <taxon>Ericales</taxon>
        <taxon>Actinidiaceae</taxon>
        <taxon>Actinidia</taxon>
    </lineage>
</organism>
<dbReference type="OrthoDB" id="1430228at2759"/>
<comment type="caution">
    <text evidence="1">The sequence shown here is derived from an EMBL/GenBank/DDBJ whole genome shotgun (WGS) entry which is preliminary data.</text>
</comment>
<accession>A0A7J0F3M0</accession>